<evidence type="ECO:0000313" key="1">
    <source>
        <dbReference type="EMBL" id="KAK9237840.1"/>
    </source>
</evidence>
<dbReference type="Proteomes" id="UP001433508">
    <property type="component" value="Unassembled WGS sequence"/>
</dbReference>
<comment type="caution">
    <text evidence="1">The sequence shown here is derived from an EMBL/GenBank/DDBJ whole genome shotgun (WGS) entry which is preliminary data.</text>
</comment>
<sequence>MSSTCKEIGPSCPADGSDLSYAPNLIASVVFVVVFGTSLVLHGILGWKTRTWSFLVAYFLGSSSEVIGYLGRIFLHSNPYKLSTFLLQIVCLTTGPAFYSAGLYLCLARIAAVYGENISRIRPIWYTRIFITCDVISLSLQGTGGGVASAATKSSTLAIGNDIMLAGLVFQVATLALFAVLCLEFTWRVHQYPHRKKAEFRHIRESRRFKRFLVAAAVTFVTIFIRCVYRIVELAGGWNNKLQREEVPYIILESGMISIAVSAFVFCHPGYAFHGAFNGLQGSTKVPNKENDVEMPPQCTETQFLPNKQDM</sequence>
<reference evidence="2" key="1">
    <citation type="journal article" date="2024" name="Front. Bioeng. Biotechnol.">
        <title>Genome-scale model development and genomic sequencing of the oleaginous clade Lipomyces.</title>
        <authorList>
            <person name="Czajka J.J."/>
            <person name="Han Y."/>
            <person name="Kim J."/>
            <person name="Mondo S.J."/>
            <person name="Hofstad B.A."/>
            <person name="Robles A."/>
            <person name="Haridas S."/>
            <person name="Riley R."/>
            <person name="LaButti K."/>
            <person name="Pangilinan J."/>
            <person name="Andreopoulos W."/>
            <person name="Lipzen A."/>
            <person name="Yan J."/>
            <person name="Wang M."/>
            <person name="Ng V."/>
            <person name="Grigoriev I.V."/>
            <person name="Spatafora J.W."/>
            <person name="Magnuson J.K."/>
            <person name="Baker S.E."/>
            <person name="Pomraning K.R."/>
        </authorList>
    </citation>
    <scope>NUCLEOTIDE SEQUENCE [LARGE SCALE GENOMIC DNA]</scope>
    <source>
        <strain evidence="2">CBS 7786</strain>
    </source>
</reference>
<protein>
    <submittedName>
        <fullName evidence="1">RTA1 like protein-domain-containing protein</fullName>
    </submittedName>
</protein>
<organism evidence="1 2">
    <name type="scientific">Lipomyces kononenkoae</name>
    <name type="common">Yeast</name>
    <dbReference type="NCBI Taxonomy" id="34357"/>
    <lineage>
        <taxon>Eukaryota</taxon>
        <taxon>Fungi</taxon>
        <taxon>Dikarya</taxon>
        <taxon>Ascomycota</taxon>
        <taxon>Saccharomycotina</taxon>
        <taxon>Lipomycetes</taxon>
        <taxon>Lipomycetales</taxon>
        <taxon>Lipomycetaceae</taxon>
        <taxon>Lipomyces</taxon>
    </lineage>
</organism>
<proteinExistence type="predicted"/>
<keyword evidence="2" id="KW-1185">Reference proteome</keyword>
<evidence type="ECO:0000313" key="2">
    <source>
        <dbReference type="Proteomes" id="UP001433508"/>
    </source>
</evidence>
<dbReference type="EMBL" id="MU971364">
    <property type="protein sequence ID" value="KAK9237840.1"/>
    <property type="molecule type" value="Genomic_DNA"/>
</dbReference>
<gene>
    <name evidence="1" type="ORF">V1525DRAFT_343107</name>
</gene>
<name>A0ACC3T2C7_LIPKO</name>
<accession>A0ACC3T2C7</accession>